<name>Q9CLW5_PASMU</name>
<reference evidence="3 4" key="1">
    <citation type="journal article" date="2001" name="Proc. Natl. Acad. Sci. U.S.A.">
        <title>Complete genomic sequence of Pasteurella multocida Pm70.</title>
        <authorList>
            <person name="May B.J."/>
            <person name="Zhang Q."/>
            <person name="Li L.L."/>
            <person name="Paustian M.L."/>
            <person name="Whittam T.S."/>
            <person name="Kapur V."/>
        </authorList>
    </citation>
    <scope>NUCLEOTIDE SEQUENCE [LARGE SCALE GENOMIC DNA]</scope>
    <source>
        <strain evidence="3 4">Pm70</strain>
    </source>
</reference>
<dbReference type="OrthoDB" id="9182727at2"/>
<dbReference type="RefSeq" id="WP_010907011.1">
    <property type="nucleotide sequence ID" value="NC_002663.1"/>
</dbReference>
<feature type="coiled-coil region" evidence="1">
    <location>
        <begin position="333"/>
        <end position="379"/>
    </location>
</feature>
<organism evidence="3 4">
    <name type="scientific">Pasteurella multocida (strain Pm70)</name>
    <dbReference type="NCBI Taxonomy" id="272843"/>
    <lineage>
        <taxon>Bacteria</taxon>
        <taxon>Pseudomonadati</taxon>
        <taxon>Pseudomonadota</taxon>
        <taxon>Gammaproteobacteria</taxon>
        <taxon>Pasteurellales</taxon>
        <taxon>Pasteurellaceae</taxon>
        <taxon>Pasteurella</taxon>
    </lineage>
</organism>
<dbReference type="HOGENOM" id="CLU_045114_1_0_6"/>
<sequence length="428" mass="50565">MKNSYKGFYSPTENELQDAWKSENTIFIFDTNVLLNIYSYKEQTRTDFLLSLETLNEKIWIPFHVGLEYQRRRLDIVSREKSIFRSVFNKLEELNKFKENLNEIEERFPELVKHGDTLCSELKLAVNKYKEIVEKIDKNQPCVRSHDTIREKLNELFNNKVGTEPEQTDIIEIEKEGEIRYTDKIPPGFKDANKGDEFFYYGHVKYKNKYGDLIIWKQILEYVKENNDINNVIFITDDIKSDWWFSIDSGGKKTIGPNALLINEIKEIENINLFHMYTTSDFLSEANKYYKELKISNSSIEETKDSGRKDHINLGHSSLSNMLKVLQSRENSYLDEIERMNKLAANLKEIERMNKLAANLKEIERMNKLAANLKEIERMNKLAHLDEIERMNKFAHLDEIEGMNKLAANLKEIERMKKFAHLDEIEDE</sequence>
<dbReference type="KEGG" id="pmu:PM1084"/>
<accession>Q9CLW5</accession>
<feature type="coiled-coil region" evidence="1">
    <location>
        <begin position="87"/>
        <end position="114"/>
    </location>
</feature>
<keyword evidence="4" id="KW-1185">Reference proteome</keyword>
<dbReference type="InterPro" id="IPR041578">
    <property type="entry name" value="PIN_8"/>
</dbReference>
<dbReference type="STRING" id="272843.PM1084"/>
<evidence type="ECO:0000259" key="2">
    <source>
        <dbReference type="Pfam" id="PF18476"/>
    </source>
</evidence>
<feature type="domain" description="PIN like" evidence="2">
    <location>
        <begin position="26"/>
        <end position="253"/>
    </location>
</feature>
<gene>
    <name evidence="3" type="ordered locus">PM1084</name>
</gene>
<proteinExistence type="predicted"/>
<dbReference type="AlphaFoldDB" id="Q9CLW5"/>
<dbReference type="Proteomes" id="UP000000809">
    <property type="component" value="Chromosome"/>
</dbReference>
<evidence type="ECO:0000313" key="3">
    <source>
        <dbReference type="EMBL" id="AAK03168.1"/>
    </source>
</evidence>
<evidence type="ECO:0000313" key="4">
    <source>
        <dbReference type="Proteomes" id="UP000000809"/>
    </source>
</evidence>
<protein>
    <recommendedName>
        <fullName evidence="2">PIN like domain-containing protein</fullName>
    </recommendedName>
</protein>
<keyword evidence="1" id="KW-0175">Coiled coil</keyword>
<evidence type="ECO:0000256" key="1">
    <source>
        <dbReference type="SAM" id="Coils"/>
    </source>
</evidence>
<dbReference type="Pfam" id="PF18476">
    <property type="entry name" value="PIN_8"/>
    <property type="match status" value="1"/>
</dbReference>
<dbReference type="EMBL" id="AE004439">
    <property type="protein sequence ID" value="AAK03168.1"/>
    <property type="molecule type" value="Genomic_DNA"/>
</dbReference>
<dbReference type="EnsemblBacteria" id="AAK03168">
    <property type="protein sequence ID" value="AAK03168"/>
    <property type="gene ID" value="PM1084"/>
</dbReference>